<name>A0A225ATW5_TALAT</name>
<dbReference type="PROSITE" id="PS51826">
    <property type="entry name" value="PSBD"/>
    <property type="match status" value="1"/>
</dbReference>
<dbReference type="AlphaFoldDB" id="A0A225ATW5"/>
<organism evidence="3 4">
    <name type="scientific">Talaromyces atroroseus</name>
    <dbReference type="NCBI Taxonomy" id="1441469"/>
    <lineage>
        <taxon>Eukaryota</taxon>
        <taxon>Fungi</taxon>
        <taxon>Dikarya</taxon>
        <taxon>Ascomycota</taxon>
        <taxon>Pezizomycotina</taxon>
        <taxon>Eurotiomycetes</taxon>
        <taxon>Eurotiomycetidae</taxon>
        <taxon>Eurotiales</taxon>
        <taxon>Trichocomaceae</taxon>
        <taxon>Talaromyces</taxon>
        <taxon>Talaromyces sect. Trachyspermi</taxon>
    </lineage>
</organism>
<evidence type="ECO:0000313" key="3">
    <source>
        <dbReference type="EMBL" id="OKL57855.1"/>
    </source>
</evidence>
<evidence type="ECO:0000256" key="1">
    <source>
        <dbReference type="ARBA" id="ARBA00007317"/>
    </source>
</evidence>
<reference evidence="3 4" key="1">
    <citation type="submission" date="2015-06" db="EMBL/GenBank/DDBJ databases">
        <title>Talaromyces atroroseus IBT 11181 draft genome.</title>
        <authorList>
            <person name="Rasmussen K.B."/>
            <person name="Rasmussen S."/>
            <person name="Petersen B."/>
            <person name="Sicheritz-Ponten T."/>
            <person name="Mortensen U.H."/>
            <person name="Thrane U."/>
        </authorList>
    </citation>
    <scope>NUCLEOTIDE SEQUENCE [LARGE SCALE GENOMIC DNA]</scope>
    <source>
        <strain evidence="3 4">IBT 11181</strain>
    </source>
</reference>
<dbReference type="GO" id="GO:0006086">
    <property type="term" value="P:pyruvate decarboxylation to acetyl-CoA"/>
    <property type="evidence" value="ECO:0007669"/>
    <property type="project" value="InterPro"/>
</dbReference>
<gene>
    <name evidence="3" type="ORF">UA08_06734</name>
</gene>
<dbReference type="InterPro" id="IPR045257">
    <property type="entry name" value="E2/Pdx1"/>
</dbReference>
<dbReference type="STRING" id="1441469.A0A225ATW5"/>
<protein>
    <recommendedName>
        <fullName evidence="2">Peripheral subunit-binding (PSBD) domain-containing protein</fullName>
    </recommendedName>
</protein>
<dbReference type="RefSeq" id="XP_020117976.1">
    <property type="nucleotide sequence ID" value="XM_020269044.1"/>
</dbReference>
<dbReference type="GeneID" id="31006489"/>
<evidence type="ECO:0000259" key="2">
    <source>
        <dbReference type="PROSITE" id="PS51826"/>
    </source>
</evidence>
<dbReference type="Proteomes" id="UP000214365">
    <property type="component" value="Unassembled WGS sequence"/>
</dbReference>
<dbReference type="OrthoDB" id="202158at2759"/>
<accession>A0A225ATW5</accession>
<proteinExistence type="inferred from homology"/>
<dbReference type="EMBL" id="LFMY01000010">
    <property type="protein sequence ID" value="OKL57855.1"/>
    <property type="molecule type" value="Genomic_DNA"/>
</dbReference>
<evidence type="ECO:0000313" key="4">
    <source>
        <dbReference type="Proteomes" id="UP000214365"/>
    </source>
</evidence>
<dbReference type="SUPFAM" id="SSF47005">
    <property type="entry name" value="Peripheral subunit-binding domain of 2-oxo acid dehydrogenase complex"/>
    <property type="match status" value="1"/>
</dbReference>
<dbReference type="Gene3D" id="4.10.320.10">
    <property type="entry name" value="E3-binding domain"/>
    <property type="match status" value="1"/>
</dbReference>
<keyword evidence="4" id="KW-1185">Reference proteome</keyword>
<comment type="caution">
    <text evidence="3">The sequence shown here is derived from an EMBL/GenBank/DDBJ whole genome shotgun (WGS) entry which is preliminary data.</text>
</comment>
<dbReference type="GO" id="GO:0045254">
    <property type="term" value="C:pyruvate dehydrogenase complex"/>
    <property type="evidence" value="ECO:0007669"/>
    <property type="project" value="InterPro"/>
</dbReference>
<dbReference type="Pfam" id="PF02817">
    <property type="entry name" value="E3_binding"/>
    <property type="match status" value="1"/>
</dbReference>
<dbReference type="PANTHER" id="PTHR23151:SF82">
    <property type="entry name" value="PYRUVATE DEHYDROGENASE COMPLEX PROTEIN X COMPONENT, MITOCHONDRIAL"/>
    <property type="match status" value="1"/>
</dbReference>
<dbReference type="InterPro" id="IPR036625">
    <property type="entry name" value="E3-bd_dom_sf"/>
</dbReference>
<dbReference type="PANTHER" id="PTHR23151">
    <property type="entry name" value="DIHYDROLIPOAMIDE ACETYL/SUCCINYL-TRANSFERASE-RELATED"/>
    <property type="match status" value="1"/>
</dbReference>
<dbReference type="InterPro" id="IPR004167">
    <property type="entry name" value="PSBD"/>
</dbReference>
<sequence length="308" mass="33373">MSLYARYRSVRQANLLSLSLHVYYVGFQTNAATHAQNAGYPLYPSVSQLLLQKGIPESEISKIPATGPKGRLLKGDVLAYIGAIQAGYPAEQAARIEKMGHLDLSNIKIAPPPQAPTAKAETPAPSEEIIPELPSDISIAVSISLESVLSTQKRIKSALGITVPLSTFIARATEIANDDLPRSSASKLSASELFDEILGAPVVKKFTRGNYVPEINTVPFEEFENFNEEIVEEKEEEDIIDILSGNVPRRHKFATSSSTPESASKSSFPAAALNVFSLTVPVGEERRAKTFLDRLSTVLTVDPGRLVL</sequence>
<feature type="domain" description="Peripheral subunit-binding (PSBD)" evidence="2">
    <location>
        <begin position="41"/>
        <end position="81"/>
    </location>
</feature>
<dbReference type="GO" id="GO:0004742">
    <property type="term" value="F:dihydrolipoyllysine-residue acetyltransferase activity"/>
    <property type="evidence" value="ECO:0007669"/>
    <property type="project" value="TreeGrafter"/>
</dbReference>
<comment type="similarity">
    <text evidence="1">Belongs to the 2-oxoacid dehydrogenase family.</text>
</comment>